<dbReference type="NCBIfam" id="TIGR01617">
    <property type="entry name" value="arsC_related"/>
    <property type="match status" value="1"/>
</dbReference>
<comment type="caution">
    <text evidence="2">The sequence shown here is derived from an EMBL/GenBank/DDBJ whole genome shotgun (WGS) entry which is preliminary data.</text>
</comment>
<dbReference type="InterPro" id="IPR006660">
    <property type="entry name" value="Arsenate_reductase-like"/>
</dbReference>
<name>A0A4Q0VG17_CLOTA</name>
<dbReference type="InterPro" id="IPR006504">
    <property type="entry name" value="Tscrpt_reg_Spx/MgsR"/>
</dbReference>
<dbReference type="PANTHER" id="PTHR30041">
    <property type="entry name" value="ARSENATE REDUCTASE"/>
    <property type="match status" value="1"/>
</dbReference>
<dbReference type="PROSITE" id="PS51353">
    <property type="entry name" value="ARSC"/>
    <property type="match status" value="1"/>
</dbReference>
<dbReference type="GeneID" id="24253925"/>
<dbReference type="Proteomes" id="UP000290921">
    <property type="component" value="Unassembled WGS sequence"/>
</dbReference>
<evidence type="ECO:0000313" key="2">
    <source>
        <dbReference type="EMBL" id="RXI50770.1"/>
    </source>
</evidence>
<dbReference type="Proteomes" id="UP000290273">
    <property type="component" value="Unassembled WGS sequence"/>
</dbReference>
<gene>
    <name evidence="2" type="ORF">DP130_02050</name>
    <name evidence="3" type="ORF">DP131_11525</name>
</gene>
<evidence type="ECO:0000313" key="3">
    <source>
        <dbReference type="EMBL" id="RXI53080.1"/>
    </source>
</evidence>
<organism evidence="2 5">
    <name type="scientific">Clostridium tetani</name>
    <dbReference type="NCBI Taxonomy" id="1513"/>
    <lineage>
        <taxon>Bacteria</taxon>
        <taxon>Bacillati</taxon>
        <taxon>Bacillota</taxon>
        <taxon>Clostridia</taxon>
        <taxon>Eubacteriales</taxon>
        <taxon>Clostridiaceae</taxon>
        <taxon>Clostridium</taxon>
    </lineage>
</organism>
<accession>A0A4Q0VG17</accession>
<dbReference type="OMA" id="PMRNTSG"/>
<reference evidence="4 5" key="1">
    <citation type="submission" date="2018-06" db="EMBL/GenBank/DDBJ databases">
        <title>Genome conservation of Clostridium tetani.</title>
        <authorList>
            <person name="Bruggemann H."/>
            <person name="Popoff M.R."/>
        </authorList>
    </citation>
    <scope>NUCLEOTIDE SEQUENCE [LARGE SCALE GENOMIC DNA]</scope>
    <source>
        <strain evidence="2 5">2017.061</strain>
        <strain evidence="3 4">63.05</strain>
    </source>
</reference>
<dbReference type="InterPro" id="IPR036249">
    <property type="entry name" value="Thioredoxin-like_sf"/>
</dbReference>
<dbReference type="SUPFAM" id="SSF52833">
    <property type="entry name" value="Thioredoxin-like"/>
    <property type="match status" value="1"/>
</dbReference>
<dbReference type="CDD" id="cd03036">
    <property type="entry name" value="ArsC_like"/>
    <property type="match status" value="1"/>
</dbReference>
<dbReference type="Gene3D" id="3.40.30.10">
    <property type="entry name" value="Glutaredoxin"/>
    <property type="match status" value="1"/>
</dbReference>
<dbReference type="EMBL" id="QMAP01000001">
    <property type="protein sequence ID" value="RXI50770.1"/>
    <property type="molecule type" value="Genomic_DNA"/>
</dbReference>
<protein>
    <submittedName>
        <fullName evidence="2">Arsenate reductase family protein</fullName>
    </submittedName>
</protein>
<proteinExistence type="inferred from homology"/>
<dbReference type="RefSeq" id="WP_011099416.1">
    <property type="nucleotide sequence ID" value="NZ_AP026804.1"/>
</dbReference>
<evidence type="ECO:0000256" key="1">
    <source>
        <dbReference type="PROSITE-ProRule" id="PRU01282"/>
    </source>
</evidence>
<dbReference type="PANTHER" id="PTHR30041:SF8">
    <property type="entry name" value="PROTEIN YFFB"/>
    <property type="match status" value="1"/>
</dbReference>
<dbReference type="AlphaFoldDB" id="A0A4Q0VG17"/>
<comment type="similarity">
    <text evidence="1">Belongs to the ArsC family.</text>
</comment>
<dbReference type="EMBL" id="QMAU01000046">
    <property type="protein sequence ID" value="RXI53080.1"/>
    <property type="molecule type" value="Genomic_DNA"/>
</dbReference>
<sequence length="118" mass="14195">MNYLFIQYPKCSTCRKAKKWLEDNNINFEDRHIVEDNPRKEELKQWIERSGFPIKKFFNTSGILYREMNLKDKIKTAEFEELVDILSTNGMLIKRPFLIADGFVLLGFKEEEWKEKLL</sequence>
<evidence type="ECO:0000313" key="4">
    <source>
        <dbReference type="Proteomes" id="UP000290273"/>
    </source>
</evidence>
<dbReference type="Pfam" id="PF03960">
    <property type="entry name" value="ArsC"/>
    <property type="match status" value="1"/>
</dbReference>
<evidence type="ECO:0000313" key="5">
    <source>
        <dbReference type="Proteomes" id="UP000290921"/>
    </source>
</evidence>